<evidence type="ECO:0000313" key="2">
    <source>
        <dbReference type="Proteomes" id="UP000683925"/>
    </source>
</evidence>
<comment type="caution">
    <text evidence="1">The sequence shown here is derived from an EMBL/GenBank/DDBJ whole genome shotgun (WGS) entry which is preliminary data.</text>
</comment>
<proteinExistence type="predicted"/>
<dbReference type="AlphaFoldDB" id="A0A8S1THD4"/>
<sequence>MGRVESEFWKYICDASFTQENTKLDIMWNTKEMLKYVYMSTGGLICKDRRMANWCKQAISFMSITLPYSILFQFQLSDIYRKLQFFFSRKQGHFIMTNICNIQSIIYLYQW</sequence>
<organism evidence="1 2">
    <name type="scientific">Paramecium octaurelia</name>
    <dbReference type="NCBI Taxonomy" id="43137"/>
    <lineage>
        <taxon>Eukaryota</taxon>
        <taxon>Sar</taxon>
        <taxon>Alveolata</taxon>
        <taxon>Ciliophora</taxon>
        <taxon>Intramacronucleata</taxon>
        <taxon>Oligohymenophorea</taxon>
        <taxon>Peniculida</taxon>
        <taxon>Parameciidae</taxon>
        <taxon>Paramecium</taxon>
    </lineage>
</organism>
<dbReference type="Proteomes" id="UP000683925">
    <property type="component" value="Unassembled WGS sequence"/>
</dbReference>
<reference evidence="1" key="1">
    <citation type="submission" date="2021-01" db="EMBL/GenBank/DDBJ databases">
        <authorList>
            <consortium name="Genoscope - CEA"/>
            <person name="William W."/>
        </authorList>
    </citation>
    <scope>NUCLEOTIDE SEQUENCE</scope>
</reference>
<accession>A0A8S1THD4</accession>
<name>A0A8S1THD4_PAROT</name>
<dbReference type="EMBL" id="CAJJDP010000024">
    <property type="protein sequence ID" value="CAD8150636.1"/>
    <property type="molecule type" value="Genomic_DNA"/>
</dbReference>
<keyword evidence="2" id="KW-1185">Reference proteome</keyword>
<gene>
    <name evidence="1" type="ORF">POCTA_138.1.T0240040</name>
</gene>
<evidence type="ECO:0000313" key="1">
    <source>
        <dbReference type="EMBL" id="CAD8150636.1"/>
    </source>
</evidence>
<protein>
    <submittedName>
        <fullName evidence="1">Uncharacterized protein</fullName>
    </submittedName>
</protein>